<comment type="similarity">
    <text evidence="3">Belongs to the krueppel C2H2-type zinc-finger protein family.</text>
</comment>
<evidence type="ECO:0000256" key="12">
    <source>
        <dbReference type="PROSITE-ProRule" id="PRU00042"/>
    </source>
</evidence>
<dbReference type="InterPro" id="IPR013087">
    <property type="entry name" value="Znf_C2H2_type"/>
</dbReference>
<feature type="compositionally biased region" description="Polar residues" evidence="13">
    <location>
        <begin position="116"/>
        <end position="130"/>
    </location>
</feature>
<dbReference type="SMART" id="SM00355">
    <property type="entry name" value="ZnF_C2H2"/>
    <property type="match status" value="4"/>
</dbReference>
<evidence type="ECO:0000259" key="15">
    <source>
        <dbReference type="PROSITE" id="PS50157"/>
    </source>
</evidence>
<dbReference type="FunFam" id="3.30.160.60:FF:001639">
    <property type="entry name" value="Si:dkey-7i4.21"/>
    <property type="match status" value="1"/>
</dbReference>
<feature type="compositionally biased region" description="Basic and acidic residues" evidence="13">
    <location>
        <begin position="100"/>
        <end position="115"/>
    </location>
</feature>
<evidence type="ECO:0000256" key="14">
    <source>
        <dbReference type="SAM" id="Phobius"/>
    </source>
</evidence>
<feature type="compositionally biased region" description="Basic and acidic residues" evidence="13">
    <location>
        <begin position="131"/>
        <end position="145"/>
    </location>
</feature>
<dbReference type="PROSITE" id="PS50157">
    <property type="entry name" value="ZINC_FINGER_C2H2_2"/>
    <property type="match status" value="4"/>
</dbReference>
<evidence type="ECO:0000256" key="6">
    <source>
        <dbReference type="ARBA" id="ARBA00022771"/>
    </source>
</evidence>
<dbReference type="AlphaFoldDB" id="A0A3Q0T1I2"/>
<feature type="domain" description="C2H2-type" evidence="15">
    <location>
        <begin position="262"/>
        <end position="289"/>
    </location>
</feature>
<dbReference type="PROSITE" id="PS00028">
    <property type="entry name" value="ZINC_FINGER_C2H2_1"/>
    <property type="match status" value="4"/>
</dbReference>
<keyword evidence="8" id="KW-0805">Transcription regulation</keyword>
<accession>A0A3Q0T1I2</accession>
<evidence type="ECO:0000256" key="7">
    <source>
        <dbReference type="ARBA" id="ARBA00022833"/>
    </source>
</evidence>
<evidence type="ECO:0000256" key="2">
    <source>
        <dbReference type="ARBA" id="ARBA00004123"/>
    </source>
</evidence>
<dbReference type="GO" id="GO:0008270">
    <property type="term" value="F:zinc ion binding"/>
    <property type="evidence" value="ECO:0007669"/>
    <property type="project" value="UniProtKB-KW"/>
</dbReference>
<dbReference type="InterPro" id="IPR036236">
    <property type="entry name" value="Znf_C2H2_sf"/>
</dbReference>
<dbReference type="STRING" id="61819.ENSACIP00000026080"/>
<keyword evidence="17" id="KW-1185">Reference proteome</keyword>
<keyword evidence="14" id="KW-1133">Transmembrane helix</keyword>
<keyword evidence="9" id="KW-0238">DNA-binding</keyword>
<dbReference type="PANTHER" id="PTHR24394:SF44">
    <property type="entry name" value="ZINC FINGER PROTEIN 271-LIKE"/>
    <property type="match status" value="1"/>
</dbReference>
<evidence type="ECO:0000313" key="17">
    <source>
        <dbReference type="Proteomes" id="UP000261340"/>
    </source>
</evidence>
<comment type="subcellular location">
    <subcellularLocation>
        <location evidence="2">Nucleus</location>
    </subcellularLocation>
</comment>
<evidence type="ECO:0000256" key="8">
    <source>
        <dbReference type="ARBA" id="ARBA00023015"/>
    </source>
</evidence>
<evidence type="ECO:0000256" key="10">
    <source>
        <dbReference type="ARBA" id="ARBA00023163"/>
    </source>
</evidence>
<reference evidence="16" key="1">
    <citation type="submission" date="2025-08" db="UniProtKB">
        <authorList>
            <consortium name="Ensembl"/>
        </authorList>
    </citation>
    <scope>IDENTIFICATION</scope>
</reference>
<feature type="domain" description="C2H2-type" evidence="15">
    <location>
        <begin position="178"/>
        <end position="205"/>
    </location>
</feature>
<protein>
    <recommendedName>
        <fullName evidence="15">C2H2-type domain-containing protein</fullName>
    </recommendedName>
</protein>
<evidence type="ECO:0000256" key="3">
    <source>
        <dbReference type="ARBA" id="ARBA00006991"/>
    </source>
</evidence>
<evidence type="ECO:0000256" key="9">
    <source>
        <dbReference type="ARBA" id="ARBA00023125"/>
    </source>
</evidence>
<dbReference type="GO" id="GO:0003677">
    <property type="term" value="F:DNA binding"/>
    <property type="evidence" value="ECO:0007669"/>
    <property type="project" value="UniProtKB-KW"/>
</dbReference>
<evidence type="ECO:0000256" key="13">
    <source>
        <dbReference type="SAM" id="MobiDB-lite"/>
    </source>
</evidence>
<dbReference type="GO" id="GO:0005634">
    <property type="term" value="C:nucleus"/>
    <property type="evidence" value="ECO:0007669"/>
    <property type="project" value="UniProtKB-SubCell"/>
</dbReference>
<evidence type="ECO:0000256" key="5">
    <source>
        <dbReference type="ARBA" id="ARBA00022737"/>
    </source>
</evidence>
<keyword evidence="14" id="KW-0472">Membrane</keyword>
<feature type="compositionally biased region" description="Polar residues" evidence="13">
    <location>
        <begin position="154"/>
        <end position="170"/>
    </location>
</feature>
<dbReference type="OMA" id="GVCEISH"/>
<comment type="function">
    <text evidence="1">May be involved in transcriptional regulation.</text>
</comment>
<feature type="domain" description="C2H2-type" evidence="15">
    <location>
        <begin position="234"/>
        <end position="261"/>
    </location>
</feature>
<evidence type="ECO:0000256" key="11">
    <source>
        <dbReference type="ARBA" id="ARBA00023242"/>
    </source>
</evidence>
<dbReference type="FunFam" id="3.30.160.60:FF:001506">
    <property type="entry name" value="Zinc finger protein"/>
    <property type="match status" value="1"/>
</dbReference>
<keyword evidence="4" id="KW-0479">Metal-binding</keyword>
<sequence>MLKTPKPHLNTFDSFQHRLTNLAFIPHSLLFLFFLVFLFVITVLTEQQLCNQEKSSSLEPEEPEPQQIKEEQEELCSSQEGQQLVPKEETDTFMVTAAAYEERDHSEPEPDREQLLSHSSAGAESQNQEGSKFEDPGSTRNTESKLKRHHKNRGYSNNAEDSPMSESHCNIHTGEKPYSCQTCGKTFTRRRSLLVHIRIHTGEKPYSCQVCGKCFTERNSLLVHVRVHTGEKPYSCKTCGRNFTQRSNLLVHMRVHTGQKPFYCKTCGKSFLGSEQLTVHMKNHAAEKPYHCKTCGKMFRSHCHFLHELLYFYSFCSRKQV</sequence>
<feature type="transmembrane region" description="Helical" evidence="14">
    <location>
        <begin position="21"/>
        <end position="44"/>
    </location>
</feature>
<keyword evidence="7" id="KW-0862">Zinc</keyword>
<keyword evidence="5" id="KW-0677">Repeat</keyword>
<evidence type="ECO:0000256" key="4">
    <source>
        <dbReference type="ARBA" id="ARBA00022723"/>
    </source>
</evidence>
<organism evidence="16 17">
    <name type="scientific">Amphilophus citrinellus</name>
    <name type="common">Midas cichlid</name>
    <name type="synonym">Cichlasoma citrinellum</name>
    <dbReference type="NCBI Taxonomy" id="61819"/>
    <lineage>
        <taxon>Eukaryota</taxon>
        <taxon>Metazoa</taxon>
        <taxon>Chordata</taxon>
        <taxon>Craniata</taxon>
        <taxon>Vertebrata</taxon>
        <taxon>Euteleostomi</taxon>
        <taxon>Actinopterygii</taxon>
        <taxon>Neopterygii</taxon>
        <taxon>Teleostei</taxon>
        <taxon>Neoteleostei</taxon>
        <taxon>Acanthomorphata</taxon>
        <taxon>Ovalentaria</taxon>
        <taxon>Cichlomorphae</taxon>
        <taxon>Cichliformes</taxon>
        <taxon>Cichlidae</taxon>
        <taxon>New World cichlids</taxon>
        <taxon>Cichlasomatinae</taxon>
        <taxon>Heroini</taxon>
        <taxon>Amphilophus</taxon>
    </lineage>
</organism>
<keyword evidence="14" id="KW-0812">Transmembrane</keyword>
<dbReference type="FunFam" id="3.30.160.60:FF:000624">
    <property type="entry name" value="zinc finger protein 697"/>
    <property type="match status" value="1"/>
</dbReference>
<keyword evidence="10" id="KW-0804">Transcription</keyword>
<evidence type="ECO:0000313" key="16">
    <source>
        <dbReference type="Ensembl" id="ENSACIP00000026080.1"/>
    </source>
</evidence>
<dbReference type="Gene3D" id="3.30.160.60">
    <property type="entry name" value="Classic Zinc Finger"/>
    <property type="match status" value="4"/>
</dbReference>
<dbReference type="SUPFAM" id="SSF57667">
    <property type="entry name" value="beta-beta-alpha zinc fingers"/>
    <property type="match status" value="3"/>
</dbReference>
<dbReference type="GO" id="GO:0000981">
    <property type="term" value="F:DNA-binding transcription factor activity, RNA polymerase II-specific"/>
    <property type="evidence" value="ECO:0007669"/>
    <property type="project" value="TreeGrafter"/>
</dbReference>
<proteinExistence type="inferred from homology"/>
<dbReference type="PANTHER" id="PTHR24394">
    <property type="entry name" value="ZINC FINGER PROTEIN"/>
    <property type="match status" value="1"/>
</dbReference>
<feature type="region of interest" description="Disordered" evidence="13">
    <location>
        <begin position="53"/>
        <end position="170"/>
    </location>
</feature>
<dbReference type="GeneTree" id="ENSGT01030000234576"/>
<dbReference type="FunFam" id="3.30.160.60:FF:002274">
    <property type="entry name" value="Zinc finger protein 432"/>
    <property type="match status" value="1"/>
</dbReference>
<keyword evidence="6 12" id="KW-0863">Zinc-finger</keyword>
<dbReference type="Pfam" id="PF00096">
    <property type="entry name" value="zf-C2H2"/>
    <property type="match status" value="4"/>
</dbReference>
<feature type="domain" description="C2H2-type" evidence="15">
    <location>
        <begin position="206"/>
        <end position="233"/>
    </location>
</feature>
<dbReference type="Proteomes" id="UP000261340">
    <property type="component" value="Unplaced"/>
</dbReference>
<reference evidence="16" key="2">
    <citation type="submission" date="2025-09" db="UniProtKB">
        <authorList>
            <consortium name="Ensembl"/>
        </authorList>
    </citation>
    <scope>IDENTIFICATION</scope>
</reference>
<dbReference type="Ensembl" id="ENSACIT00000026767.1">
    <property type="protein sequence ID" value="ENSACIP00000026080.1"/>
    <property type="gene ID" value="ENSACIG00000020208.1"/>
</dbReference>
<evidence type="ECO:0000256" key="1">
    <source>
        <dbReference type="ARBA" id="ARBA00003767"/>
    </source>
</evidence>
<keyword evidence="11" id="KW-0539">Nucleus</keyword>
<name>A0A3Q0T1I2_AMPCI</name>